<organism evidence="1 2">
    <name type="scientific">Diaporthe vaccinii</name>
    <dbReference type="NCBI Taxonomy" id="105482"/>
    <lineage>
        <taxon>Eukaryota</taxon>
        <taxon>Fungi</taxon>
        <taxon>Dikarya</taxon>
        <taxon>Ascomycota</taxon>
        <taxon>Pezizomycotina</taxon>
        <taxon>Sordariomycetes</taxon>
        <taxon>Sordariomycetidae</taxon>
        <taxon>Diaporthales</taxon>
        <taxon>Diaporthaceae</taxon>
        <taxon>Diaporthe</taxon>
        <taxon>Diaporthe eres species complex</taxon>
    </lineage>
</organism>
<dbReference type="Proteomes" id="UP001600888">
    <property type="component" value="Unassembled WGS sequence"/>
</dbReference>
<sequence>MVRPRAPDCGRPVRLNSVETQMQIRHAVEPLSRPQWPKSPWVCTLVMRPPSSLHSRQPPAIVSSPLVLSFR</sequence>
<evidence type="ECO:0000313" key="1">
    <source>
        <dbReference type="EMBL" id="KAL2285135.1"/>
    </source>
</evidence>
<name>A0ABR4ERS2_9PEZI</name>
<gene>
    <name evidence="1" type="ORF">FJTKL_08367</name>
</gene>
<accession>A0ABR4ERS2</accession>
<evidence type="ECO:0000313" key="2">
    <source>
        <dbReference type="Proteomes" id="UP001600888"/>
    </source>
</evidence>
<dbReference type="EMBL" id="JBAWTH010000032">
    <property type="protein sequence ID" value="KAL2285135.1"/>
    <property type="molecule type" value="Genomic_DNA"/>
</dbReference>
<comment type="caution">
    <text evidence="1">The sequence shown here is derived from an EMBL/GenBank/DDBJ whole genome shotgun (WGS) entry which is preliminary data.</text>
</comment>
<reference evidence="1 2" key="1">
    <citation type="submission" date="2024-03" db="EMBL/GenBank/DDBJ databases">
        <title>A high-quality draft genome sequence of Diaporthe vaccinii, a causative agent of upright dieback and viscid rot disease in cranberry plants.</title>
        <authorList>
            <person name="Sarrasin M."/>
            <person name="Lang B.F."/>
            <person name="Burger G."/>
        </authorList>
    </citation>
    <scope>NUCLEOTIDE SEQUENCE [LARGE SCALE GENOMIC DNA]</scope>
    <source>
        <strain evidence="1 2">IS7</strain>
    </source>
</reference>
<protein>
    <submittedName>
        <fullName evidence="1">Uncharacterized protein</fullName>
    </submittedName>
</protein>
<proteinExistence type="predicted"/>
<keyword evidence="2" id="KW-1185">Reference proteome</keyword>